<gene>
    <name evidence="1" type="primary">patD</name>
    <name evidence="1" type="ORF">NJ959_12705</name>
</gene>
<dbReference type="EMBL" id="JAMZMM010000106">
    <property type="protein sequence ID" value="MCP2729316.1"/>
    <property type="molecule type" value="Genomic_DNA"/>
</dbReference>
<protein>
    <submittedName>
        <fullName evidence="1">Heterocyst frequency control protein PatD</fullName>
    </submittedName>
</protein>
<dbReference type="InterPro" id="IPR047810">
    <property type="entry name" value="PatD-like"/>
</dbReference>
<evidence type="ECO:0000313" key="2">
    <source>
        <dbReference type="Proteomes" id="UP001204953"/>
    </source>
</evidence>
<dbReference type="AlphaFoldDB" id="A0AAE3KN00"/>
<reference evidence="1" key="1">
    <citation type="submission" date="2022-06" db="EMBL/GenBank/DDBJ databases">
        <title>New cyanobacteria of genus Symplocastrum in benthos of Lake Baikal.</title>
        <authorList>
            <person name="Sorokovikova E."/>
            <person name="Tikhonova I."/>
            <person name="Krasnopeev A."/>
            <person name="Evseev P."/>
            <person name="Gladkikh A."/>
            <person name="Belykh O."/>
        </authorList>
    </citation>
    <scope>NUCLEOTIDE SEQUENCE</scope>
    <source>
        <strain evidence="1">BBK-W-15</strain>
    </source>
</reference>
<comment type="caution">
    <text evidence="1">The sequence shown here is derived from an EMBL/GenBank/DDBJ whole genome shotgun (WGS) entry which is preliminary data.</text>
</comment>
<sequence>MTEKILYIDSKRTCIRMLPLLQRLCYEQFQQAIEQLLSCTTASELDFAAIRNGFDQLKQLFQSQILSLSQDGLAPESVSRWQSIQTEVHKQMRLLATDMIMLQAARNPATSAIRLAGICDRLNCLRQFCQVLLSE</sequence>
<dbReference type="RefSeq" id="WP_254012100.1">
    <property type="nucleotide sequence ID" value="NZ_JAMZMM010000106.1"/>
</dbReference>
<keyword evidence="2" id="KW-1185">Reference proteome</keyword>
<dbReference type="NCBIfam" id="NF037954">
    <property type="entry name" value="het_cyst_PatD"/>
    <property type="match status" value="1"/>
</dbReference>
<evidence type="ECO:0000313" key="1">
    <source>
        <dbReference type="EMBL" id="MCP2729316.1"/>
    </source>
</evidence>
<proteinExistence type="predicted"/>
<name>A0AAE3KN00_9CYAN</name>
<accession>A0AAE3KN00</accession>
<dbReference type="Proteomes" id="UP001204953">
    <property type="component" value="Unassembled WGS sequence"/>
</dbReference>
<organism evidence="1 2">
    <name type="scientific">Limnofasciculus baicalensis BBK-W-15</name>
    <dbReference type="NCBI Taxonomy" id="2699891"/>
    <lineage>
        <taxon>Bacteria</taxon>
        <taxon>Bacillati</taxon>
        <taxon>Cyanobacteriota</taxon>
        <taxon>Cyanophyceae</taxon>
        <taxon>Coleofasciculales</taxon>
        <taxon>Coleofasciculaceae</taxon>
        <taxon>Limnofasciculus</taxon>
        <taxon>Limnofasciculus baicalensis</taxon>
    </lineage>
</organism>